<accession>A0A840IIC2</accession>
<evidence type="ECO:0000313" key="7">
    <source>
        <dbReference type="Proteomes" id="UP000585272"/>
    </source>
</evidence>
<feature type="binding site" evidence="5">
    <location>
        <position position="218"/>
    </location>
    <ligand>
        <name>pyruvate</name>
        <dbReference type="ChEBI" id="CHEBI:15361"/>
    </ligand>
</feature>
<feature type="active site" description="Proton donor/acceptor" evidence="4">
    <location>
        <position position="149"/>
    </location>
</feature>
<dbReference type="PANTHER" id="PTHR12128:SF66">
    <property type="entry name" value="4-HYDROXY-2-OXOGLUTARATE ALDOLASE, MITOCHONDRIAL"/>
    <property type="match status" value="1"/>
</dbReference>
<dbReference type="CDD" id="cd00408">
    <property type="entry name" value="DHDPS-like"/>
    <property type="match status" value="1"/>
</dbReference>
<dbReference type="PANTHER" id="PTHR12128">
    <property type="entry name" value="DIHYDRODIPICOLINATE SYNTHASE"/>
    <property type="match status" value="1"/>
</dbReference>
<dbReference type="RefSeq" id="WP_183343798.1">
    <property type="nucleotide sequence ID" value="NZ_JACHNU010000006.1"/>
</dbReference>
<dbReference type="EMBL" id="JACHNU010000006">
    <property type="protein sequence ID" value="MBB4664075.1"/>
    <property type="molecule type" value="Genomic_DNA"/>
</dbReference>
<evidence type="ECO:0000256" key="5">
    <source>
        <dbReference type="PIRSR" id="PIRSR001365-2"/>
    </source>
</evidence>
<reference evidence="6 7" key="1">
    <citation type="submission" date="2020-08" db="EMBL/GenBank/DDBJ databases">
        <title>Genomic Encyclopedia of Archaeal and Bacterial Type Strains, Phase II (KMG-II): from individual species to whole genera.</title>
        <authorList>
            <person name="Goeker M."/>
        </authorList>
    </citation>
    <scope>NUCLEOTIDE SEQUENCE [LARGE SCALE GENOMIC DNA]</scope>
    <source>
        <strain evidence="6 7">DSM 23288</strain>
    </source>
</reference>
<keyword evidence="2 3" id="KW-0456">Lyase</keyword>
<evidence type="ECO:0000256" key="3">
    <source>
        <dbReference type="PIRNR" id="PIRNR001365"/>
    </source>
</evidence>
<dbReference type="EC" id="4.3.3.7" evidence="6"/>
<dbReference type="Gene3D" id="3.20.20.70">
    <property type="entry name" value="Aldolase class I"/>
    <property type="match status" value="1"/>
</dbReference>
<organism evidence="6 7">
    <name type="scientific">Conexibacter arvalis</name>
    <dbReference type="NCBI Taxonomy" id="912552"/>
    <lineage>
        <taxon>Bacteria</taxon>
        <taxon>Bacillati</taxon>
        <taxon>Actinomycetota</taxon>
        <taxon>Thermoleophilia</taxon>
        <taxon>Solirubrobacterales</taxon>
        <taxon>Conexibacteraceae</taxon>
        <taxon>Conexibacter</taxon>
    </lineage>
</organism>
<dbReference type="Proteomes" id="UP000585272">
    <property type="component" value="Unassembled WGS sequence"/>
</dbReference>
<name>A0A840IIC2_9ACTN</name>
<evidence type="ECO:0000256" key="4">
    <source>
        <dbReference type="PIRSR" id="PIRSR001365-1"/>
    </source>
</evidence>
<dbReference type="Pfam" id="PF00701">
    <property type="entry name" value="DHDPS"/>
    <property type="match status" value="1"/>
</dbReference>
<gene>
    <name evidence="6" type="ORF">BDZ31_003678</name>
</gene>
<dbReference type="SUPFAM" id="SSF51569">
    <property type="entry name" value="Aldolase"/>
    <property type="match status" value="1"/>
</dbReference>
<comment type="caution">
    <text evidence="6">The sequence shown here is derived from an EMBL/GenBank/DDBJ whole genome shotgun (WGS) entry which is preliminary data.</text>
</comment>
<evidence type="ECO:0000256" key="1">
    <source>
        <dbReference type="ARBA" id="ARBA00007592"/>
    </source>
</evidence>
<comment type="similarity">
    <text evidence="1 3">Belongs to the DapA family.</text>
</comment>
<evidence type="ECO:0000313" key="6">
    <source>
        <dbReference type="EMBL" id="MBB4664075.1"/>
    </source>
</evidence>
<proteinExistence type="inferred from homology"/>
<sequence>MSATPASHANGAAAGEARRVTGLLPPLLTPFKDGAVDFESFGRVLDDLAGHVAGVLVGGSVGEVPSLTLDERIALLRAACGRRDLVGAVAFSIGDNSIEHSRRLLDAAGEAGADLLVVSVPNYFANSRDGLIAHFGEIAAEAPADLCLYDNPAANHTPLSVADVVAIAAAVPRLTHVKVTDTALEKVAELKEATGLTVHAGDDAVLWHQFTRGADGAMVALPMVYPARAAEVWSLLRAGRTEDAYAAYRPATPFLHGALGGRDYVAVIKAVLLERGLIDSDELRLPLTPLGGARRREVLEAFAAEAALR</sequence>
<dbReference type="InterPro" id="IPR002220">
    <property type="entry name" value="DapA-like"/>
</dbReference>
<dbReference type="InterPro" id="IPR013785">
    <property type="entry name" value="Aldolase_TIM"/>
</dbReference>
<dbReference type="GO" id="GO:0005829">
    <property type="term" value="C:cytosol"/>
    <property type="evidence" value="ECO:0007669"/>
    <property type="project" value="TreeGrafter"/>
</dbReference>
<protein>
    <submittedName>
        <fullName evidence="6">4-hydroxy-tetrahydrodipicolinate synthase</fullName>
        <ecNumber evidence="6">4.3.3.7</ecNumber>
    </submittedName>
</protein>
<dbReference type="AlphaFoldDB" id="A0A840IIC2"/>
<dbReference type="GO" id="GO:0008840">
    <property type="term" value="F:4-hydroxy-tetrahydrodipicolinate synthase activity"/>
    <property type="evidence" value="ECO:0007669"/>
    <property type="project" value="UniProtKB-EC"/>
</dbReference>
<feature type="active site" description="Schiff-base intermediate with substrate" evidence="4">
    <location>
        <position position="178"/>
    </location>
</feature>
<dbReference type="PIRSF" id="PIRSF001365">
    <property type="entry name" value="DHDPS"/>
    <property type="match status" value="1"/>
</dbReference>
<dbReference type="SMART" id="SM01130">
    <property type="entry name" value="DHDPS"/>
    <property type="match status" value="1"/>
</dbReference>
<evidence type="ECO:0000256" key="2">
    <source>
        <dbReference type="ARBA" id="ARBA00023239"/>
    </source>
</evidence>
<keyword evidence="7" id="KW-1185">Reference proteome</keyword>
<dbReference type="PRINTS" id="PR00146">
    <property type="entry name" value="DHPICSNTHASE"/>
</dbReference>